<dbReference type="Gene3D" id="3.80.10.10">
    <property type="entry name" value="Ribonuclease Inhibitor"/>
    <property type="match status" value="1"/>
</dbReference>
<dbReference type="SUPFAM" id="SSF52047">
    <property type="entry name" value="RNI-like"/>
    <property type="match status" value="1"/>
</dbReference>
<evidence type="ECO:0000259" key="2">
    <source>
        <dbReference type="Pfam" id="PF23247"/>
    </source>
</evidence>
<accession>A0A218WE00</accession>
<evidence type="ECO:0000256" key="1">
    <source>
        <dbReference type="ARBA" id="ARBA00022821"/>
    </source>
</evidence>
<feature type="domain" description="Disease resistance protein At4g27190-like leucine-rich repeats" evidence="2">
    <location>
        <begin position="259"/>
        <end position="328"/>
    </location>
</feature>
<dbReference type="PANTHER" id="PTHR33463:SF145">
    <property type="entry name" value="NB-ARC DOMAIN-CONTAINING PROTEIN"/>
    <property type="match status" value="1"/>
</dbReference>
<dbReference type="PANTHER" id="PTHR33463">
    <property type="entry name" value="NB-ARC DOMAIN-CONTAINING PROTEIN-RELATED"/>
    <property type="match status" value="1"/>
</dbReference>
<comment type="caution">
    <text evidence="3">The sequence shown here is derived from an EMBL/GenBank/DDBJ whole genome shotgun (WGS) entry which is preliminary data.</text>
</comment>
<dbReference type="Proteomes" id="UP000197138">
    <property type="component" value="Unassembled WGS sequence"/>
</dbReference>
<name>A0A218WE00_PUNGR</name>
<evidence type="ECO:0000313" key="4">
    <source>
        <dbReference type="Proteomes" id="UP000197138"/>
    </source>
</evidence>
<keyword evidence="1" id="KW-0611">Plant defense</keyword>
<dbReference type="InterPro" id="IPR032675">
    <property type="entry name" value="LRR_dom_sf"/>
</dbReference>
<reference evidence="4" key="1">
    <citation type="journal article" date="2017" name="Plant J.">
        <title>The pomegranate (Punica granatum L.) genome and the genomics of punicalagin biosynthesis.</title>
        <authorList>
            <person name="Qin G."/>
            <person name="Xu C."/>
            <person name="Ming R."/>
            <person name="Tang H."/>
            <person name="Guyot R."/>
            <person name="Kramer E.M."/>
            <person name="Hu Y."/>
            <person name="Yi X."/>
            <person name="Qi Y."/>
            <person name="Xu X."/>
            <person name="Gao Z."/>
            <person name="Pan H."/>
            <person name="Jian J."/>
            <person name="Tian Y."/>
            <person name="Yue Z."/>
            <person name="Xu Y."/>
        </authorList>
    </citation>
    <scope>NUCLEOTIDE SEQUENCE [LARGE SCALE GENOMIC DNA]</scope>
    <source>
        <strain evidence="4">cv. Dabenzi</strain>
    </source>
</reference>
<evidence type="ECO:0000313" key="3">
    <source>
        <dbReference type="EMBL" id="OWM71045.1"/>
    </source>
</evidence>
<dbReference type="Pfam" id="PF23247">
    <property type="entry name" value="LRR_RPS2"/>
    <property type="match status" value="2"/>
</dbReference>
<dbReference type="InterPro" id="IPR057135">
    <property type="entry name" value="At4g27190-like_LRR"/>
</dbReference>
<feature type="domain" description="Disease resistance protein At4g27190-like leucine-rich repeats" evidence="2">
    <location>
        <begin position="9"/>
        <end position="164"/>
    </location>
</feature>
<protein>
    <recommendedName>
        <fullName evidence="2">Disease resistance protein At4g27190-like leucine-rich repeats domain-containing protein</fullName>
    </recommendedName>
</protein>
<gene>
    <name evidence="3" type="ORF">CDL15_Pgr011172</name>
</gene>
<sequence length="345" mass="39113">MSLHEVGDFEKIWDNNELSETETSSNFSKLGTVRVEGCNKLLTVFPLTSTEKRWQNLKEVYIFLCNFLESVFEVDGNGREYSDKKAKRTTAIMLLELQKLNLAKLPKPKCVVYDEKVSKTKTVVGFPNLTELTVEECECLTDLVSLTTATTLLKLETLQIERCEDMREVVSRGDGEADQMDEIIIPRLWSLWLSSLESLECFFYGSSPLFLFPSLEDLVITGCYKVKGFIAEPPNGRPQLQDDDVASQRLFNEKLFLPNLEELQISTIELRALWKNQLSPGTFCKLKLLKVEGCTKLLSIVPSFMRKRLRNLECLKVDDCSSSECTYEGLDAGDSSTSAGMNRQT</sequence>
<dbReference type="AlphaFoldDB" id="A0A218WE00"/>
<organism evidence="3 4">
    <name type="scientific">Punica granatum</name>
    <name type="common">Pomegranate</name>
    <dbReference type="NCBI Taxonomy" id="22663"/>
    <lineage>
        <taxon>Eukaryota</taxon>
        <taxon>Viridiplantae</taxon>
        <taxon>Streptophyta</taxon>
        <taxon>Embryophyta</taxon>
        <taxon>Tracheophyta</taxon>
        <taxon>Spermatophyta</taxon>
        <taxon>Magnoliopsida</taxon>
        <taxon>eudicotyledons</taxon>
        <taxon>Gunneridae</taxon>
        <taxon>Pentapetalae</taxon>
        <taxon>rosids</taxon>
        <taxon>malvids</taxon>
        <taxon>Myrtales</taxon>
        <taxon>Lythraceae</taxon>
        <taxon>Punica</taxon>
    </lineage>
</organism>
<dbReference type="InterPro" id="IPR050905">
    <property type="entry name" value="Plant_NBS-LRR"/>
</dbReference>
<dbReference type="EMBL" id="MTKT01004486">
    <property type="protein sequence ID" value="OWM71045.1"/>
    <property type="molecule type" value="Genomic_DNA"/>
</dbReference>
<proteinExistence type="predicted"/>